<feature type="compositionally biased region" description="Gly residues" evidence="5">
    <location>
        <begin position="723"/>
        <end position="740"/>
    </location>
</feature>
<dbReference type="GO" id="GO:0000380">
    <property type="term" value="P:alternative mRNA splicing, via spliceosome"/>
    <property type="evidence" value="ECO:0007669"/>
    <property type="project" value="TreeGrafter"/>
</dbReference>
<keyword evidence="2" id="KW-0488">Methylation</keyword>
<dbReference type="PROSITE" id="PS50188">
    <property type="entry name" value="B302_SPRY"/>
    <property type="match status" value="1"/>
</dbReference>
<feature type="compositionally biased region" description="Basic and acidic residues" evidence="5">
    <location>
        <begin position="142"/>
        <end position="158"/>
    </location>
</feature>
<protein>
    <submittedName>
        <fullName evidence="8">Putative scaffold/matrix specific factor hnrnp-u/saf-a</fullName>
    </submittedName>
</protein>
<dbReference type="InterPro" id="IPR036361">
    <property type="entry name" value="SAP_dom_sf"/>
</dbReference>
<dbReference type="InterPro" id="IPR003034">
    <property type="entry name" value="SAP_dom"/>
</dbReference>
<accession>A0A2R5L5U2</accession>
<dbReference type="SUPFAM" id="SSF49899">
    <property type="entry name" value="Concanavalin A-like lectins/glucanases"/>
    <property type="match status" value="1"/>
</dbReference>
<feature type="domain" description="B30.2/SPRY" evidence="6">
    <location>
        <begin position="228"/>
        <end position="432"/>
    </location>
</feature>
<name>A0A2R5L5U2_9ACAR</name>
<comment type="subcellular location">
    <subcellularLocation>
        <location evidence="1">Nucleus</location>
    </subcellularLocation>
</comment>
<organism evidence="8">
    <name type="scientific">Ornithodoros turicata</name>
    <dbReference type="NCBI Taxonomy" id="34597"/>
    <lineage>
        <taxon>Eukaryota</taxon>
        <taxon>Metazoa</taxon>
        <taxon>Ecdysozoa</taxon>
        <taxon>Arthropoda</taxon>
        <taxon>Chelicerata</taxon>
        <taxon>Arachnida</taxon>
        <taxon>Acari</taxon>
        <taxon>Parasitiformes</taxon>
        <taxon>Ixodida</taxon>
        <taxon>Ixodoidea</taxon>
        <taxon>Argasidae</taxon>
        <taxon>Ornithodorinae</taxon>
        <taxon>Ornithodoros</taxon>
    </lineage>
</organism>
<feature type="compositionally biased region" description="Basic and acidic residues" evidence="5">
    <location>
        <begin position="115"/>
        <end position="130"/>
    </location>
</feature>
<dbReference type="SUPFAM" id="SSF52540">
    <property type="entry name" value="P-loop containing nucleoside triphosphate hydrolases"/>
    <property type="match status" value="1"/>
</dbReference>
<feature type="compositionally biased region" description="Low complexity" evidence="5">
    <location>
        <begin position="864"/>
        <end position="877"/>
    </location>
</feature>
<dbReference type="EMBL" id="GGLE01000729">
    <property type="protein sequence ID" value="MBY04855.1"/>
    <property type="molecule type" value="Transcribed_RNA"/>
</dbReference>
<dbReference type="GO" id="GO:0003723">
    <property type="term" value="F:RNA binding"/>
    <property type="evidence" value="ECO:0007669"/>
    <property type="project" value="TreeGrafter"/>
</dbReference>
<dbReference type="Pfam" id="PF13671">
    <property type="entry name" value="AAA_33"/>
    <property type="match status" value="1"/>
</dbReference>
<feature type="compositionally biased region" description="Basic residues" evidence="5">
    <location>
        <begin position="213"/>
        <end position="239"/>
    </location>
</feature>
<feature type="region of interest" description="Disordered" evidence="5">
    <location>
        <begin position="40"/>
        <end position="247"/>
    </location>
</feature>
<dbReference type="InterPro" id="IPR003877">
    <property type="entry name" value="SPRY_dom"/>
</dbReference>
<dbReference type="Gene3D" id="1.10.720.30">
    <property type="entry name" value="SAP domain"/>
    <property type="match status" value="1"/>
</dbReference>
<dbReference type="FunFam" id="2.60.120.920:FF:000006">
    <property type="entry name" value="heterogeneous nuclear ribonucleoprotein U isoform X1"/>
    <property type="match status" value="1"/>
</dbReference>
<sequence>MSDIDVSKLKVVELKAELQSRGLDTKGNKAALVKRLKAVLNTGGGSDSGGEDAGDSGCGGGDEADQSQDESLNSTAVGEDSILQDSAGATQESSYAPEDPTEDSQTGSVAAESADDSKAEESTEVSKEEADTAETEPAAGDDDVKVKDEPAEQDKAQEPMDQTEAGDAAGKKPEVNAEVNGQEATPAVKREPEEDSGRPAKRRRSRSPDGDRNRRRSRSRSPHHKHHSRRSHSPKRSRSPPKIEEFPEDTFDATVMCLDTYNSDLNLLIEKTRFSAEPMSQHGFGLMWAGVRGSYGFLKGKVCFEVKITKFLDVSHLPSDEPNPNVARVGWSTNDTSMQLGEEPFSYGYGGTGKISENCKFKDYGKPFEKGDVITCFADFSVDPVVLSFAKNGEHLGTAFEVSKEALAGRPLFPHVLSKNCAFEVNFGQQEKPFFPLPSDFEDYQFANCVPVDERIRGPEPPKKKSECEMIMMCGLPGCGKTTWANEYSQKNADKKYNVLGTNNIIDKMKVMGLPRKRNYAGRWDVLIDKSTKCLNKLLEMASQAPRHYILDQTNVYPSAQRRKMRPFEGFKRKAVVIVPTDEEYLKRCAKREKEEGKDVPDIAVLEMKANFTLPEKGNLFDEVEYTELKPEEAKDLVKKYNDEGRAACGPPQSRSRFSNFDRNDDRDRDRGFGGRGFRGGPFHRGGGGFDRRRPFDRRGGPPGFRGGPPRSFGGPPPPRGGGPPGGFRGGFGGRGGPPMRGGPPRPDRRGWGRGGGGNFGGRAPPPPPMQNRGPPPSQMQPQQGYGGYGGYNQQYSGGYGQQNYGQPQQQGNYAPYSQQSQPPAQGYGQQQQGYAAQQQQYQQYQQQWSQYYQNQQQWNQYYQQQQQTQQYPGSYTAQSSAPVPAMQPGMRK</sequence>
<dbReference type="InterPro" id="IPR013320">
    <property type="entry name" value="ConA-like_dom_sf"/>
</dbReference>
<dbReference type="SMART" id="SM00513">
    <property type="entry name" value="SAP"/>
    <property type="match status" value="1"/>
</dbReference>
<evidence type="ECO:0000256" key="2">
    <source>
        <dbReference type="ARBA" id="ARBA00022481"/>
    </source>
</evidence>
<dbReference type="Pfam" id="PF02037">
    <property type="entry name" value="SAP"/>
    <property type="match status" value="1"/>
</dbReference>
<dbReference type="PANTHER" id="PTHR12381:SF56">
    <property type="entry name" value="B30.2_SPRY DOMAIN-CONTAINING PROTEIN-RELATED"/>
    <property type="match status" value="1"/>
</dbReference>
<dbReference type="Pfam" id="PF00622">
    <property type="entry name" value="SPRY"/>
    <property type="match status" value="1"/>
</dbReference>
<dbReference type="FunFam" id="3.40.50.300:FF:000355">
    <property type="entry name" value="Heterogeneous nuclear ribonucleoprotein U-like 1, isoform CRA_a"/>
    <property type="match status" value="1"/>
</dbReference>
<dbReference type="PANTHER" id="PTHR12381">
    <property type="entry name" value="HETEROGENEOUS NUCLEAR RIBONUCLEOPROTEIN U FAMILY MEMBER"/>
    <property type="match status" value="1"/>
</dbReference>
<keyword evidence="4" id="KW-0539">Nucleus</keyword>
<keyword evidence="3" id="KW-0597">Phosphoprotein</keyword>
<evidence type="ECO:0000256" key="4">
    <source>
        <dbReference type="ARBA" id="ARBA00023242"/>
    </source>
</evidence>
<evidence type="ECO:0000259" key="6">
    <source>
        <dbReference type="PROSITE" id="PS50188"/>
    </source>
</evidence>
<dbReference type="Gene3D" id="3.40.50.300">
    <property type="entry name" value="P-loop containing nucleotide triphosphate hydrolases"/>
    <property type="match status" value="1"/>
</dbReference>
<proteinExistence type="predicted"/>
<feature type="compositionally biased region" description="Polar residues" evidence="5">
    <location>
        <begin position="83"/>
        <end position="94"/>
    </location>
</feature>
<feature type="compositionally biased region" description="Basic and acidic residues" evidence="5">
    <location>
        <begin position="188"/>
        <end position="198"/>
    </location>
</feature>
<feature type="compositionally biased region" description="Gly residues" evidence="5">
    <location>
        <begin position="674"/>
        <end position="689"/>
    </location>
</feature>
<evidence type="ECO:0000256" key="3">
    <source>
        <dbReference type="ARBA" id="ARBA00022553"/>
    </source>
</evidence>
<feature type="region of interest" description="Disordered" evidence="5">
    <location>
        <begin position="864"/>
        <end position="893"/>
    </location>
</feature>
<feature type="compositionally biased region" description="Low complexity" evidence="5">
    <location>
        <begin position="792"/>
        <end position="841"/>
    </location>
</feature>
<evidence type="ECO:0000313" key="8">
    <source>
        <dbReference type="EMBL" id="MBY04855.1"/>
    </source>
</evidence>
<dbReference type="SMART" id="SM00449">
    <property type="entry name" value="SPRY"/>
    <property type="match status" value="1"/>
</dbReference>
<dbReference type="Gene3D" id="2.60.120.920">
    <property type="match status" value="1"/>
</dbReference>
<dbReference type="SUPFAM" id="SSF68906">
    <property type="entry name" value="SAP domain"/>
    <property type="match status" value="1"/>
</dbReference>
<feature type="compositionally biased region" description="Basic and acidic residues" evidence="5">
    <location>
        <begin position="660"/>
        <end position="673"/>
    </location>
</feature>
<dbReference type="AlphaFoldDB" id="A0A2R5L5U2"/>
<feature type="domain" description="SAP" evidence="7">
    <location>
        <begin position="6"/>
        <end position="40"/>
    </location>
</feature>
<dbReference type="GO" id="GO:0005634">
    <property type="term" value="C:nucleus"/>
    <property type="evidence" value="ECO:0007669"/>
    <property type="project" value="UniProtKB-SubCell"/>
</dbReference>
<dbReference type="InterPro" id="IPR027417">
    <property type="entry name" value="P-loop_NTPase"/>
</dbReference>
<dbReference type="InterPro" id="IPR001870">
    <property type="entry name" value="B30.2/SPRY"/>
</dbReference>
<feature type="region of interest" description="Disordered" evidence="5">
    <location>
        <begin position="644"/>
        <end position="841"/>
    </location>
</feature>
<feature type="compositionally biased region" description="Basic and acidic residues" evidence="5">
    <location>
        <begin position="690"/>
        <end position="700"/>
    </location>
</feature>
<dbReference type="PROSITE" id="PS50800">
    <property type="entry name" value="SAP"/>
    <property type="match status" value="1"/>
</dbReference>
<feature type="compositionally biased region" description="Pro residues" evidence="5">
    <location>
        <begin position="764"/>
        <end position="779"/>
    </location>
</feature>
<evidence type="ECO:0000256" key="5">
    <source>
        <dbReference type="SAM" id="MobiDB-lite"/>
    </source>
</evidence>
<dbReference type="CDD" id="cd12884">
    <property type="entry name" value="SPRY_hnRNP"/>
    <property type="match status" value="1"/>
</dbReference>
<evidence type="ECO:0000256" key="1">
    <source>
        <dbReference type="ARBA" id="ARBA00004123"/>
    </source>
</evidence>
<evidence type="ECO:0000259" key="7">
    <source>
        <dbReference type="PROSITE" id="PS50800"/>
    </source>
</evidence>
<dbReference type="InterPro" id="IPR043136">
    <property type="entry name" value="B30.2/SPRY_sf"/>
</dbReference>
<dbReference type="InterPro" id="IPR035778">
    <property type="entry name" value="SPRY_hnRNP_U"/>
</dbReference>
<reference evidence="8" key="1">
    <citation type="submission" date="2018-03" db="EMBL/GenBank/DDBJ databases">
        <title>The relapsing fever spirochete Borrelia turicatae persists in the highly oxidative environment of its soft-bodied tick vector.</title>
        <authorList>
            <person name="Bourret T.J."/>
            <person name="Boyle W.K."/>
            <person name="Valenzuela J.G."/>
            <person name="Oliveira F."/>
            <person name="Lopez J.E."/>
        </authorList>
    </citation>
    <scope>NUCLEOTIDE SEQUENCE</scope>
    <source>
        <strain evidence="8">Kansas strain/isolate</strain>
        <tissue evidence="8">Salivary glands</tissue>
    </source>
</reference>